<dbReference type="SUPFAM" id="SSF53098">
    <property type="entry name" value="Ribonuclease H-like"/>
    <property type="match status" value="1"/>
</dbReference>
<feature type="compositionally biased region" description="Polar residues" evidence="8">
    <location>
        <begin position="256"/>
        <end position="268"/>
    </location>
</feature>
<protein>
    <submittedName>
        <fullName evidence="12">Pro-Pol polyprotein</fullName>
    </submittedName>
</protein>
<keyword evidence="3" id="KW-0540">Nuclease</keyword>
<dbReference type="InterPro" id="IPR001584">
    <property type="entry name" value="Integrase_cat-core"/>
</dbReference>
<dbReference type="SUPFAM" id="SSF50630">
    <property type="entry name" value="Acid proteases"/>
    <property type="match status" value="1"/>
</dbReference>
<dbReference type="PROSITE" id="PS50994">
    <property type="entry name" value="INTEGRASE"/>
    <property type="match status" value="1"/>
</dbReference>
<dbReference type="SMART" id="SM00343">
    <property type="entry name" value="ZnF_C2HC"/>
    <property type="match status" value="1"/>
</dbReference>
<comment type="caution">
    <text evidence="12">The sequence shown here is derived from an EMBL/GenBank/DDBJ whole genome shotgun (WGS) entry which is preliminary data.</text>
</comment>
<dbReference type="Proteomes" id="UP000499080">
    <property type="component" value="Unassembled WGS sequence"/>
</dbReference>
<evidence type="ECO:0000259" key="10">
    <source>
        <dbReference type="PROSITE" id="PS50994"/>
    </source>
</evidence>
<dbReference type="Gene3D" id="4.10.60.10">
    <property type="entry name" value="Zinc finger, CCHC-type"/>
    <property type="match status" value="1"/>
</dbReference>
<dbReference type="AlphaFoldDB" id="A0A4Y2EAK3"/>
<accession>A0A4Y2EAK3</accession>
<dbReference type="OrthoDB" id="10066679at2759"/>
<keyword evidence="2" id="KW-0548">Nucleotidyltransferase</keyword>
<evidence type="ECO:0000256" key="3">
    <source>
        <dbReference type="ARBA" id="ARBA00022722"/>
    </source>
</evidence>
<organism evidence="12 14">
    <name type="scientific">Araneus ventricosus</name>
    <name type="common">Orbweaver spider</name>
    <name type="synonym">Epeira ventricosa</name>
    <dbReference type="NCBI Taxonomy" id="182803"/>
    <lineage>
        <taxon>Eukaryota</taxon>
        <taxon>Metazoa</taxon>
        <taxon>Ecdysozoa</taxon>
        <taxon>Arthropoda</taxon>
        <taxon>Chelicerata</taxon>
        <taxon>Arachnida</taxon>
        <taxon>Araneae</taxon>
        <taxon>Araneomorphae</taxon>
        <taxon>Entelegynae</taxon>
        <taxon>Araneoidea</taxon>
        <taxon>Araneidae</taxon>
        <taxon>Araneus</taxon>
    </lineage>
</organism>
<keyword evidence="7" id="KW-0863">Zinc-finger</keyword>
<evidence type="ECO:0000256" key="8">
    <source>
        <dbReference type="SAM" id="MobiDB-lite"/>
    </source>
</evidence>
<dbReference type="GO" id="GO:0006508">
    <property type="term" value="P:proteolysis"/>
    <property type="evidence" value="ECO:0007669"/>
    <property type="project" value="InterPro"/>
</dbReference>
<dbReference type="Gene3D" id="3.30.420.10">
    <property type="entry name" value="Ribonuclease H-like superfamily/Ribonuclease H"/>
    <property type="match status" value="1"/>
</dbReference>
<dbReference type="InterPro" id="IPR036397">
    <property type="entry name" value="RNaseH_sf"/>
</dbReference>
<dbReference type="InterPro" id="IPR001969">
    <property type="entry name" value="Aspartic_peptidase_AS"/>
</dbReference>
<dbReference type="EMBL" id="BGPR01091950">
    <property type="protein sequence ID" value="GBM25391.1"/>
    <property type="molecule type" value="Genomic_DNA"/>
</dbReference>
<dbReference type="GO" id="GO:0015074">
    <property type="term" value="P:DNA integration"/>
    <property type="evidence" value="ECO:0007669"/>
    <property type="project" value="InterPro"/>
</dbReference>
<feature type="domain" description="CCHC-type" evidence="9">
    <location>
        <begin position="290"/>
        <end position="305"/>
    </location>
</feature>
<feature type="domain" description="Integrase catalytic" evidence="10">
    <location>
        <begin position="582"/>
        <end position="741"/>
    </location>
</feature>
<dbReference type="GO" id="GO:0004519">
    <property type="term" value="F:endonuclease activity"/>
    <property type="evidence" value="ECO:0007669"/>
    <property type="project" value="UniProtKB-KW"/>
</dbReference>
<evidence type="ECO:0000313" key="13">
    <source>
        <dbReference type="EMBL" id="GBM25391.1"/>
    </source>
</evidence>
<dbReference type="EMBL" id="BGPR01091937">
    <property type="protein sequence ID" value="GBM25335.1"/>
    <property type="molecule type" value="Genomic_DNA"/>
</dbReference>
<keyword evidence="5" id="KW-0378">Hydrolase</keyword>
<name>A0A4Y2EAK3_ARAVE</name>
<evidence type="ECO:0000256" key="7">
    <source>
        <dbReference type="PROSITE-ProRule" id="PRU00047"/>
    </source>
</evidence>
<keyword evidence="4" id="KW-0255">Endonuclease</keyword>
<feature type="region of interest" description="Disordered" evidence="8">
    <location>
        <begin position="256"/>
        <end position="276"/>
    </location>
</feature>
<dbReference type="InterPro" id="IPR012337">
    <property type="entry name" value="RNaseH-like_sf"/>
</dbReference>
<dbReference type="Pfam" id="PF00665">
    <property type="entry name" value="rve"/>
    <property type="match status" value="1"/>
</dbReference>
<sequence length="766" mass="86831">MTFLAKGKKCDLIALATEMGEELSPDMNIMGLKALITGSQSYEEEFVKGMLDTIISSRKEEAEKERKFQLEKMRIEAGMATPNGNLVDERQVHYNLRIEMSKAMPKFDAKESDIVLYMSLFERQAKRLKIDPSDWVSCLIPLMPTEIVELVARVPEEFFNFEYVKGILMKKFKLNAEGFRQKFVQHQRTPEKNQVKKRVPQEVRDHFVDVWGTITKPQDLADKLDGYECFRKTNWKPANLNPKVQQQGNVRCNTYSRDNGDHNVNQKPMKQEKGFPRSQYNRKYRQKFTCYSCGGEGHVKKFCPKLVKTNSDQDSRRKANVLRTVVDQERVTKETAVVAEVMSHGRRSSVDQGLCNLERIPVSVNGKQATALIDSGTEITVIRRDLLMDFPIEDKASIYIKGIFGPPEKCPLMNVPMGIIAGKDGNMIHQEVLCAIAPSLVDDVLLPPEIRDSFLEHPSTCLFQDSEGNTGPTKAKDKEFVLEVDNDNDDQNCKEVKALSIGNSENETEELSRSDKFLKDQIDCSDLEDARKCAEKKSGGFYFRNNFLFHKEKVLGESVAQLVLPKKRINCKDRVPITPVARPELPFQVVNIDIIGPIDPPSAKGHIYVLCLVDQHTRWAEALPLTSLTAKATCEALLTIFMRTGVPNVIASDNGTNFNASLTQEFEKRMGSSPRFSTPLHPESNGLVERFNQTLKKMLHHVILEETRSWHTKIPFVLWAYREVPNSTTGVAPFQLLYGRKPEGPLSILKNTWMAGPEGLQLVTLL</sequence>
<dbReference type="PROSITE" id="PS00141">
    <property type="entry name" value="ASP_PROTEASE"/>
    <property type="match status" value="1"/>
</dbReference>
<dbReference type="PANTHER" id="PTHR37984">
    <property type="entry name" value="PROTEIN CBG26694"/>
    <property type="match status" value="1"/>
</dbReference>
<evidence type="ECO:0000256" key="6">
    <source>
        <dbReference type="ARBA" id="ARBA00022918"/>
    </source>
</evidence>
<dbReference type="InterPro" id="IPR021109">
    <property type="entry name" value="Peptidase_aspartic_dom_sf"/>
</dbReference>
<keyword evidence="6" id="KW-0695">RNA-directed DNA polymerase</keyword>
<evidence type="ECO:0000256" key="2">
    <source>
        <dbReference type="ARBA" id="ARBA00022695"/>
    </source>
</evidence>
<keyword evidence="7" id="KW-0862">Zinc</keyword>
<dbReference type="GO" id="GO:0004190">
    <property type="term" value="F:aspartic-type endopeptidase activity"/>
    <property type="evidence" value="ECO:0007669"/>
    <property type="project" value="InterPro"/>
</dbReference>
<keyword evidence="14" id="KW-1185">Reference proteome</keyword>
<evidence type="ECO:0000313" key="14">
    <source>
        <dbReference type="Proteomes" id="UP000499080"/>
    </source>
</evidence>
<keyword evidence="7" id="KW-0479">Metal-binding</keyword>
<evidence type="ECO:0000259" key="9">
    <source>
        <dbReference type="PROSITE" id="PS50158"/>
    </source>
</evidence>
<proteinExistence type="predicted"/>
<evidence type="ECO:0000313" key="11">
    <source>
        <dbReference type="EMBL" id="GBM25335.1"/>
    </source>
</evidence>
<dbReference type="EMBL" id="BGPR01091947">
    <property type="protein sequence ID" value="GBM25376.1"/>
    <property type="molecule type" value="Genomic_DNA"/>
</dbReference>
<dbReference type="InterPro" id="IPR036875">
    <property type="entry name" value="Znf_CCHC_sf"/>
</dbReference>
<evidence type="ECO:0000256" key="1">
    <source>
        <dbReference type="ARBA" id="ARBA00022679"/>
    </source>
</evidence>
<evidence type="ECO:0000256" key="4">
    <source>
        <dbReference type="ARBA" id="ARBA00022759"/>
    </source>
</evidence>
<dbReference type="PANTHER" id="PTHR37984:SF15">
    <property type="entry name" value="INTEGRASE CATALYTIC DOMAIN-CONTAINING PROTEIN"/>
    <property type="match status" value="1"/>
</dbReference>
<dbReference type="GO" id="GO:0008270">
    <property type="term" value="F:zinc ion binding"/>
    <property type="evidence" value="ECO:0007669"/>
    <property type="project" value="UniProtKB-KW"/>
</dbReference>
<evidence type="ECO:0000256" key="5">
    <source>
        <dbReference type="ARBA" id="ARBA00022801"/>
    </source>
</evidence>
<dbReference type="InterPro" id="IPR050951">
    <property type="entry name" value="Retrovirus_Pol_polyprotein"/>
</dbReference>
<dbReference type="GO" id="GO:0003964">
    <property type="term" value="F:RNA-directed DNA polymerase activity"/>
    <property type="evidence" value="ECO:0007669"/>
    <property type="project" value="UniProtKB-KW"/>
</dbReference>
<dbReference type="SUPFAM" id="SSF57756">
    <property type="entry name" value="Retrovirus zinc finger-like domains"/>
    <property type="match status" value="1"/>
</dbReference>
<keyword evidence="1" id="KW-0808">Transferase</keyword>
<evidence type="ECO:0000313" key="12">
    <source>
        <dbReference type="EMBL" id="GBM25376.1"/>
    </source>
</evidence>
<dbReference type="FunFam" id="3.30.420.10:FF:000032">
    <property type="entry name" value="Retrovirus-related Pol polyprotein from transposon 297-like Protein"/>
    <property type="match status" value="1"/>
</dbReference>
<gene>
    <name evidence="12" type="primary">pol_4106</name>
    <name evidence="11" type="synonym">pol_1635</name>
    <name evidence="13" type="synonym">pol_1680</name>
    <name evidence="12" type="ORF">AVEN_129026_1</name>
    <name evidence="11" type="ORF">AVEN_189968_1</name>
    <name evidence="13" type="ORF">AVEN_202960_1</name>
</gene>
<dbReference type="GO" id="GO:0003676">
    <property type="term" value="F:nucleic acid binding"/>
    <property type="evidence" value="ECO:0007669"/>
    <property type="project" value="InterPro"/>
</dbReference>
<dbReference type="PROSITE" id="PS50158">
    <property type="entry name" value="ZF_CCHC"/>
    <property type="match status" value="1"/>
</dbReference>
<dbReference type="InterPro" id="IPR001878">
    <property type="entry name" value="Znf_CCHC"/>
</dbReference>
<reference evidence="12 14" key="1">
    <citation type="journal article" date="2019" name="Sci. Rep.">
        <title>Orb-weaving spider Araneus ventricosus genome elucidates the spidroin gene catalogue.</title>
        <authorList>
            <person name="Kono N."/>
            <person name="Nakamura H."/>
            <person name="Ohtoshi R."/>
            <person name="Moran D.A.P."/>
            <person name="Shinohara A."/>
            <person name="Yoshida Y."/>
            <person name="Fujiwara M."/>
            <person name="Mori M."/>
            <person name="Tomita M."/>
            <person name="Arakawa K."/>
        </authorList>
    </citation>
    <scope>NUCLEOTIDE SEQUENCE [LARGE SCALE GENOMIC DNA]</scope>
</reference>